<keyword evidence="3" id="KW-1185">Reference proteome</keyword>
<protein>
    <submittedName>
        <fullName evidence="2">Fibronectin type III domain-containing protein</fullName>
    </submittedName>
</protein>
<dbReference type="Proteomes" id="UP001059295">
    <property type="component" value="Chromosome"/>
</dbReference>
<accession>A0ABY5UZ52</accession>
<feature type="chain" id="PRO_5046447240" evidence="1">
    <location>
        <begin position="25"/>
        <end position="825"/>
    </location>
</feature>
<evidence type="ECO:0000313" key="3">
    <source>
        <dbReference type="Proteomes" id="UP001059295"/>
    </source>
</evidence>
<gene>
    <name evidence="2" type="ORF">NQ491_10465</name>
</gene>
<organism evidence="2 3">
    <name type="scientific">Alistipes ihumii AP11</name>
    <dbReference type="NCBI Taxonomy" id="1211813"/>
    <lineage>
        <taxon>Bacteria</taxon>
        <taxon>Pseudomonadati</taxon>
        <taxon>Bacteroidota</taxon>
        <taxon>Bacteroidia</taxon>
        <taxon>Bacteroidales</taxon>
        <taxon>Rikenellaceae</taxon>
        <taxon>Alistipes</taxon>
    </lineage>
</organism>
<name>A0ABY5UZ52_9BACT</name>
<reference evidence="2" key="1">
    <citation type="journal article" date="2022" name="Cell">
        <title>Design, construction, and in vivo augmentation of a complex gut microbiome.</title>
        <authorList>
            <person name="Cheng A.G."/>
            <person name="Ho P.Y."/>
            <person name="Aranda-Diaz A."/>
            <person name="Jain S."/>
            <person name="Yu F.B."/>
            <person name="Meng X."/>
            <person name="Wang M."/>
            <person name="Iakiviak M."/>
            <person name="Nagashima K."/>
            <person name="Zhao A."/>
            <person name="Murugkar P."/>
            <person name="Patil A."/>
            <person name="Atabakhsh K."/>
            <person name="Weakley A."/>
            <person name="Yan J."/>
            <person name="Brumbaugh A.R."/>
            <person name="Higginbottom S."/>
            <person name="Dimas A."/>
            <person name="Shiver A.L."/>
            <person name="Deutschbauer A."/>
            <person name="Neff N."/>
            <person name="Sonnenburg J.L."/>
            <person name="Huang K.C."/>
            <person name="Fischbach M.A."/>
        </authorList>
    </citation>
    <scope>NUCLEOTIDE SEQUENCE</scope>
    <source>
        <strain evidence="2">AP11</strain>
    </source>
</reference>
<keyword evidence="1" id="KW-0732">Signal</keyword>
<dbReference type="EMBL" id="CP102294">
    <property type="protein sequence ID" value="UWN57053.1"/>
    <property type="molecule type" value="Genomic_DNA"/>
</dbReference>
<dbReference type="RefSeq" id="WP_147524829.1">
    <property type="nucleotide sequence ID" value="NZ_CAPH01000009.1"/>
</dbReference>
<feature type="signal peptide" evidence="1">
    <location>
        <begin position="1"/>
        <end position="24"/>
    </location>
</feature>
<sequence length="825" mass="89020">MKNRVRFCLSVLAAAFFACGLTSCKDDPENPAPEPEVTLTAGAATETSVSFTVTPVHADRCAWTYGLKGDAAPDAAAIFANGTAVSADQPSDVTIPDLTPGTTYVAYAVAASGEHAGEVESIDLPTVALSYDVDYTAQYAQGYYYGDRMSAGTGNYYFHLSQFEYVPVEGQEGEYPDAPGMDVVLDLYGAFADSPDHAILPDGVYEVDMQNPYGEGTVGTEYSTYYLIGDDLQLADQQSFRDLRVEVTTEDGVVNVVAIGELEDGRTLRVRYEGAPTVLKNGTTGLGENVQIDAMNLLVASYYGDEQKQGTGNYFLQFVSYEADGSGKPVGEGGYKLSLDLYGALSDDDDQAILPDGVYDIAAERYSEGSCYNMYTWLAEVDENGNSVAGTEFSTGTVTVARNGENYTLTANFRAEDGCVVEAKYEGPIDFENKVTGPVGDHKTNFIQGEVSYMGSTDEMSTFRLMLWDGNMLDRDDENDQYLFEEERRNTMLFIDLYSKPCTSSSIKLEPGTYTVSSEVGPMTVDPGRLRTIIPGIYEESEGTYFYLTQADYPVVTSQYKDGNTALIDGGTMRIEETGSGSGYRFTFDFTTKEGGSLTATMEGDLEFFNRAPIYSTLEDDYVVDLTDAECKLNYWGNVGDYGVWMVQIVSDKIGSDGFSSQIASPHLDETGIPTGTYTASKGVEPGTFLPGELSSNNMVSGTWYVGGFNGQSYTERAPAVDGEIRVTNNGDGTYVIDFECTDDAEVPHTFSGSWSGTAIYGNAGNAVRSLVVSPNVPDEAGRAAVRAAKLTEARAAKPADTGKQKLSVVRAADNAGKALRASKY</sequence>
<evidence type="ECO:0000256" key="1">
    <source>
        <dbReference type="SAM" id="SignalP"/>
    </source>
</evidence>
<dbReference type="PROSITE" id="PS51257">
    <property type="entry name" value="PROKAR_LIPOPROTEIN"/>
    <property type="match status" value="1"/>
</dbReference>
<proteinExistence type="predicted"/>
<dbReference type="GeneID" id="82892161"/>
<evidence type="ECO:0000313" key="2">
    <source>
        <dbReference type="EMBL" id="UWN57053.1"/>
    </source>
</evidence>